<comment type="similarity">
    <text evidence="4">Belongs to the transketolase family.</text>
</comment>
<dbReference type="Pfam" id="PF00456">
    <property type="entry name" value="Transketolase_N"/>
    <property type="match status" value="1"/>
</dbReference>
<dbReference type="PANTHER" id="PTHR43825">
    <property type="entry name" value="PYRUVATE DEHYDROGENASE E1 COMPONENT"/>
    <property type="match status" value="1"/>
</dbReference>
<sequence length="1098" mass="117980">MAATAYVPAEEVARIRSLADPIARTQLLADVCRLNTLYMIKRAGSGHVGTSFSAMELLVWLHAEVLTDADRVFSSKGHDAPGTYAVMAATGSLDPERIHGLRRLGGLPGHPDVASMPEMVTSTGSLGMGISKARGFVLADRLLGRTGRVFVLTGDGELQEGQFWESLQPTANRGLHEICVIVDHNKLQSDTWVSEVSDLGDLEAKLRAFGWAVGRCDGHDVAAFSEALETLWRTAAGRPQILIADTVKGGGVSFMEPHDLPVTGDALYAFHSGAPSDDEYARAFEEITARIDAALGAAGVSPLRVADAPPAPPAPAAPVSPQRLVAAYGDALADAAARRRDLVALDGDLALDTGLVRFRAEHPERFIECGIAEQDMVSSAGTMALSGVLPAVHSFACFLTPRANEQIFNNATEGTKVLYAGSLAGIVPGGPGHSHQAVRDIGVMANVPGMTLVEPYCEAEARQLVDWAVDDADGPVYVRLVSVPWDLGFDPPEPSTLRRGCGTVLREGGDVLLVATGPVLVSQAWAAARALEADGLHVGVVALPWLRDVDPGWLSAVAADAPIVTLDNHVLPGGRARRSSPRSPRPAAVCACTASGCTACPRAGRTPKCSPPMGSMPTRSPVPCAASRQRGWPDDRRDRCPAVPRGRGRDGRRRLRSDPRRACSLLRGRRRPRRPGPVQRLRRRVGGAQACATAPPRSARRGHRRLSRHHLHPSLVDRDGRGARAVAPARLCEGQRLARASARRAGGAVRPGGDRDRVRRHGDELFDGAAGRVPRPRGGAQMSLRGAFDAVVTHHRATYASGVARFNEILAERLGIAFLALDDPALAAVHRPLLSFKASELQPADRARVQALLLRDDLVPDAYLHNWTGSELEHDLIARCERVWCGNLEVRAGVAPLHGDCRDAFTPGLILDQREFAPCEVTVFSFGMAHKLQTEQFLRLRGLLEASGRSYAVHVSSATHATANLRDDEAVFEEMRDLFPSRLFFLGHLSDVAIFNAVRDATFFASFFPGGVRANNTSVAAAMEQGAVVITNLDHHSPPEYVHGVNLLDITRLDTLPTDRTTLRRIGVAAAETAEQRSWDTLVASMTRPPVRDRLRGG</sequence>
<dbReference type="Gene3D" id="3.40.50.920">
    <property type="match status" value="1"/>
</dbReference>
<dbReference type="InterPro" id="IPR051157">
    <property type="entry name" value="PDH/Transketolase"/>
</dbReference>
<evidence type="ECO:0000313" key="7">
    <source>
        <dbReference type="EMBL" id="UUY05668.1"/>
    </source>
</evidence>
<dbReference type="InterPro" id="IPR005474">
    <property type="entry name" value="Transketolase_N"/>
</dbReference>
<dbReference type="Proteomes" id="UP001058860">
    <property type="component" value="Chromosome"/>
</dbReference>
<dbReference type="Pfam" id="PF02779">
    <property type="entry name" value="Transket_pyr"/>
    <property type="match status" value="1"/>
</dbReference>
<feature type="compositionally biased region" description="Basic residues" evidence="5">
    <location>
        <begin position="667"/>
        <end position="685"/>
    </location>
</feature>
<dbReference type="CDD" id="cd07033">
    <property type="entry name" value="TPP_PYR_DXS_TK_like"/>
    <property type="match status" value="1"/>
</dbReference>
<dbReference type="SUPFAM" id="SSF52518">
    <property type="entry name" value="Thiamin diphosphate-binding fold (THDP-binding)"/>
    <property type="match status" value="2"/>
</dbReference>
<protein>
    <recommendedName>
        <fullName evidence="6">Transketolase-like pyrimidine-binding domain-containing protein</fullName>
    </recommendedName>
</protein>
<name>A0ABY5PLW3_9ACTN</name>
<feature type="region of interest" description="Disordered" evidence="5">
    <location>
        <begin position="603"/>
        <end position="705"/>
    </location>
</feature>
<comment type="cofactor">
    <cofactor evidence="3">
        <name>thiamine diphosphate</name>
        <dbReference type="ChEBI" id="CHEBI:58937"/>
    </cofactor>
</comment>
<feature type="compositionally biased region" description="Basic and acidic residues" evidence="5">
    <location>
        <begin position="631"/>
        <end position="640"/>
    </location>
</feature>
<evidence type="ECO:0000256" key="5">
    <source>
        <dbReference type="SAM" id="MobiDB-lite"/>
    </source>
</evidence>
<evidence type="ECO:0000256" key="4">
    <source>
        <dbReference type="ARBA" id="ARBA00007131"/>
    </source>
</evidence>
<dbReference type="PANTHER" id="PTHR43825:SF4">
    <property type="entry name" value="PYRUVATE DEHYDROGENASE E1 COMPONENT"/>
    <property type="match status" value="1"/>
</dbReference>
<dbReference type="InterPro" id="IPR029061">
    <property type="entry name" value="THDP-binding"/>
</dbReference>
<dbReference type="InterPro" id="IPR009014">
    <property type="entry name" value="Transketo_C/PFOR_II"/>
</dbReference>
<gene>
    <name evidence="7" type="ORF">LRS13_09155</name>
</gene>
<evidence type="ECO:0000256" key="2">
    <source>
        <dbReference type="ARBA" id="ARBA00001946"/>
    </source>
</evidence>
<dbReference type="Gene3D" id="3.40.50.970">
    <property type="match status" value="2"/>
</dbReference>
<reference evidence="8" key="1">
    <citation type="submission" date="2021-11" db="EMBL/GenBank/DDBJ databases">
        <title>Cultivation dependent microbiological survey of springs from the worlds oldest radium mine currently devoted to the extraction of radon-saturated water.</title>
        <authorList>
            <person name="Kapinusova G."/>
            <person name="Smrhova T."/>
            <person name="Strejcek M."/>
            <person name="Suman J."/>
            <person name="Jani K."/>
            <person name="Pajer P."/>
            <person name="Uhlik O."/>
        </authorList>
    </citation>
    <scope>NUCLEOTIDE SEQUENCE [LARGE SCALE GENOMIC DNA]</scope>
    <source>
        <strain evidence="8">J379</strain>
    </source>
</reference>
<proteinExistence type="inferred from homology"/>
<evidence type="ECO:0000259" key="6">
    <source>
        <dbReference type="SMART" id="SM00861"/>
    </source>
</evidence>
<evidence type="ECO:0000256" key="1">
    <source>
        <dbReference type="ARBA" id="ARBA00001936"/>
    </source>
</evidence>
<dbReference type="SMART" id="SM00861">
    <property type="entry name" value="Transket_pyr"/>
    <property type="match status" value="1"/>
</dbReference>
<organism evidence="7 8">
    <name type="scientific">Svornostia abyssi</name>
    <dbReference type="NCBI Taxonomy" id="2898438"/>
    <lineage>
        <taxon>Bacteria</taxon>
        <taxon>Bacillati</taxon>
        <taxon>Actinomycetota</taxon>
        <taxon>Thermoleophilia</taxon>
        <taxon>Solirubrobacterales</taxon>
        <taxon>Baekduiaceae</taxon>
        <taxon>Svornostia</taxon>
    </lineage>
</organism>
<accession>A0ABY5PLW3</accession>
<dbReference type="InterPro" id="IPR005475">
    <property type="entry name" value="Transketolase-like_Pyr-bd"/>
</dbReference>
<dbReference type="Pfam" id="PF02780">
    <property type="entry name" value="Transketolase_C"/>
    <property type="match status" value="1"/>
</dbReference>
<evidence type="ECO:0000256" key="3">
    <source>
        <dbReference type="ARBA" id="ARBA00001964"/>
    </source>
</evidence>
<feature type="domain" description="Transketolase-like pyrimidine-binding" evidence="6">
    <location>
        <begin position="322"/>
        <end position="486"/>
    </location>
</feature>
<evidence type="ECO:0000313" key="8">
    <source>
        <dbReference type="Proteomes" id="UP001058860"/>
    </source>
</evidence>
<dbReference type="InterPro" id="IPR033248">
    <property type="entry name" value="Transketolase_C"/>
</dbReference>
<dbReference type="EMBL" id="CP088295">
    <property type="protein sequence ID" value="UUY05668.1"/>
    <property type="molecule type" value="Genomic_DNA"/>
</dbReference>
<comment type="cofactor">
    <cofactor evidence="2">
        <name>Mg(2+)</name>
        <dbReference type="ChEBI" id="CHEBI:18420"/>
    </cofactor>
</comment>
<dbReference type="SUPFAM" id="SSF52922">
    <property type="entry name" value="TK C-terminal domain-like"/>
    <property type="match status" value="1"/>
</dbReference>
<keyword evidence="8" id="KW-1185">Reference proteome</keyword>
<comment type="cofactor">
    <cofactor evidence="1">
        <name>Mn(2+)</name>
        <dbReference type="ChEBI" id="CHEBI:29035"/>
    </cofactor>
</comment>